<sequence length="59" mass="6691">MPDDELTALVRAIAWELIQLGYVPTERPGFVQRGDREPVRIVATETWQAMQQILQGAQP</sequence>
<dbReference type="RefSeq" id="WP_168105866.1">
    <property type="nucleotide sequence ID" value="NZ_VTOX01000001.1"/>
</dbReference>
<organism evidence="1 2">
    <name type="scientific">Ramlibacter lithotrophicus</name>
    <dbReference type="NCBI Taxonomy" id="2606681"/>
    <lineage>
        <taxon>Bacteria</taxon>
        <taxon>Pseudomonadati</taxon>
        <taxon>Pseudomonadota</taxon>
        <taxon>Betaproteobacteria</taxon>
        <taxon>Burkholderiales</taxon>
        <taxon>Comamonadaceae</taxon>
        <taxon>Ramlibacter</taxon>
    </lineage>
</organism>
<protein>
    <submittedName>
        <fullName evidence="1">Uncharacterized protein</fullName>
    </submittedName>
</protein>
<dbReference type="Proteomes" id="UP000521868">
    <property type="component" value="Unassembled WGS sequence"/>
</dbReference>
<name>A0A7X6I583_9BURK</name>
<proteinExistence type="predicted"/>
<comment type="caution">
    <text evidence="1">The sequence shown here is derived from an EMBL/GenBank/DDBJ whole genome shotgun (WGS) entry which is preliminary data.</text>
</comment>
<reference evidence="1 2" key="1">
    <citation type="journal article" date="2020" name="Nature">
        <title>Bacterial chemolithoautotrophy via manganese oxidation.</title>
        <authorList>
            <person name="Yu H."/>
            <person name="Leadbetter J.R."/>
        </authorList>
    </citation>
    <scope>NUCLEOTIDE SEQUENCE [LARGE SCALE GENOMIC DNA]</scope>
    <source>
        <strain evidence="1 2">RBP-1</strain>
    </source>
</reference>
<evidence type="ECO:0000313" key="1">
    <source>
        <dbReference type="EMBL" id="NKE64809.1"/>
    </source>
</evidence>
<dbReference type="EMBL" id="VTOX01000001">
    <property type="protein sequence ID" value="NKE64809.1"/>
    <property type="molecule type" value="Genomic_DNA"/>
</dbReference>
<evidence type="ECO:0000313" key="2">
    <source>
        <dbReference type="Proteomes" id="UP000521868"/>
    </source>
</evidence>
<gene>
    <name evidence="1" type="ORF">RAMLITH_03165</name>
</gene>
<keyword evidence="2" id="KW-1185">Reference proteome</keyword>
<dbReference type="AlphaFoldDB" id="A0A7X6I583"/>
<accession>A0A7X6I583</accession>